<sequence>MISSIISFFYGSRPAGWQDEKGKFRSLVCRLLPRYFVSGQESSFITEKRNFCMYCACPTAKSPPKDSRFVFPVVSCARAHTFFSWAYSCSYSMGVVQSIIPSTSTQRKRRLPVRSVSRSGRLRRRQQQKSEAAWRDRDATRR</sequence>
<proteinExistence type="predicted"/>
<feature type="region of interest" description="Disordered" evidence="1">
    <location>
        <begin position="103"/>
        <end position="142"/>
    </location>
</feature>
<evidence type="ECO:0000313" key="2">
    <source>
        <dbReference type="EMBL" id="EJW95340.1"/>
    </source>
</evidence>
<organism evidence="2">
    <name type="scientific">gut metagenome</name>
    <dbReference type="NCBI Taxonomy" id="749906"/>
    <lineage>
        <taxon>unclassified sequences</taxon>
        <taxon>metagenomes</taxon>
        <taxon>organismal metagenomes</taxon>
    </lineage>
</organism>
<gene>
    <name evidence="2" type="ORF">EVA_16554</name>
</gene>
<accession>J9C667</accession>
<comment type="caution">
    <text evidence="2">The sequence shown here is derived from an EMBL/GenBank/DDBJ whole genome shotgun (WGS) entry which is preliminary data.</text>
</comment>
<name>J9C667_9ZZZZ</name>
<protein>
    <submittedName>
        <fullName evidence="2">Uncharacterized protein</fullName>
    </submittedName>
</protein>
<reference evidence="2" key="1">
    <citation type="journal article" date="2012" name="PLoS ONE">
        <title>Gene sets for utilization of primary and secondary nutrition supplies in the distal gut of endangered iberian lynx.</title>
        <authorList>
            <person name="Alcaide M."/>
            <person name="Messina E."/>
            <person name="Richter M."/>
            <person name="Bargiela R."/>
            <person name="Peplies J."/>
            <person name="Huws S.A."/>
            <person name="Newbold C.J."/>
            <person name="Golyshin P.N."/>
            <person name="Simon M.A."/>
            <person name="Lopez G."/>
            <person name="Yakimov M.M."/>
            <person name="Ferrer M."/>
        </authorList>
    </citation>
    <scope>NUCLEOTIDE SEQUENCE</scope>
</reference>
<dbReference type="EMBL" id="AMCI01005859">
    <property type="protein sequence ID" value="EJW95340.1"/>
    <property type="molecule type" value="Genomic_DNA"/>
</dbReference>
<evidence type="ECO:0000256" key="1">
    <source>
        <dbReference type="SAM" id="MobiDB-lite"/>
    </source>
</evidence>
<dbReference type="AlphaFoldDB" id="J9C667"/>
<feature type="compositionally biased region" description="Basic and acidic residues" evidence="1">
    <location>
        <begin position="132"/>
        <end position="142"/>
    </location>
</feature>